<dbReference type="AlphaFoldDB" id="A0A4V7ICE6"/>
<gene>
    <name evidence="1" type="ORF">F542_20510</name>
</gene>
<evidence type="ECO:0000313" key="1">
    <source>
        <dbReference type="EMBL" id="AHG82760.1"/>
    </source>
</evidence>
<dbReference type="Proteomes" id="UP000019091">
    <property type="component" value="Chromosome"/>
</dbReference>
<dbReference type="EMBL" id="CP006954">
    <property type="protein sequence ID" value="AHG82760.1"/>
    <property type="molecule type" value="Genomic_DNA"/>
</dbReference>
<dbReference type="KEGG" id="btre:F542_20510"/>
<sequence>MPDFAKISHKLTACLVFASGLFCSQRSKIMPVFVPKLL</sequence>
<organism evidence="1 2">
    <name type="scientific">Bibersteinia trehalosi USDA-ARS-USMARC-188</name>
    <dbReference type="NCBI Taxonomy" id="1263829"/>
    <lineage>
        <taxon>Bacteria</taxon>
        <taxon>Pseudomonadati</taxon>
        <taxon>Pseudomonadota</taxon>
        <taxon>Gammaproteobacteria</taxon>
        <taxon>Pasteurellales</taxon>
        <taxon>Pasteurellaceae</taxon>
        <taxon>Bibersteinia</taxon>
    </lineage>
</organism>
<proteinExistence type="predicted"/>
<reference evidence="1 2" key="1">
    <citation type="journal article" date="2014" name="Genome Announc.">
        <title>Complete Closed Genome Sequences of Three Bibersteinia trehalosi Nasopharyngeal Isolates from Cattle with Shipping Fever.</title>
        <authorList>
            <person name="Harhay G.P."/>
            <person name="McVey D.S."/>
            <person name="Koren S."/>
            <person name="Phillippy A.M."/>
            <person name="Bono J."/>
            <person name="Harhay D.M."/>
            <person name="Clawson M.L."/>
            <person name="Heaton M.P."/>
            <person name="Chitko-McKown C.G."/>
            <person name="Korlach J."/>
            <person name="Smith T.P."/>
        </authorList>
    </citation>
    <scope>NUCLEOTIDE SEQUENCE [LARGE SCALE GENOMIC DNA]</scope>
    <source>
        <strain evidence="1 2">USDA-ARS-USMARC-188</strain>
    </source>
</reference>
<evidence type="ECO:0000313" key="2">
    <source>
        <dbReference type="Proteomes" id="UP000019091"/>
    </source>
</evidence>
<name>A0A4V7ICE6_BIBTR</name>
<accession>A0A4V7ICE6</accession>
<protein>
    <submittedName>
        <fullName evidence="1">Uncharacterized protein</fullName>
    </submittedName>
</protein>